<dbReference type="Proteomes" id="UP000189796">
    <property type="component" value="Chromosome I"/>
</dbReference>
<evidence type="ECO:0008006" key="3">
    <source>
        <dbReference type="Google" id="ProtNLM"/>
    </source>
</evidence>
<dbReference type="RefSeq" id="WP_079600887.1">
    <property type="nucleotide sequence ID" value="NZ_LT670817.1"/>
</dbReference>
<dbReference type="EMBL" id="LT670817">
    <property type="protein sequence ID" value="SHG50290.1"/>
    <property type="molecule type" value="Genomic_DNA"/>
</dbReference>
<accession>A0A1M5KCE1</accession>
<organism evidence="1 2">
    <name type="scientific">Bradyrhizobium erythrophlei</name>
    <dbReference type="NCBI Taxonomy" id="1437360"/>
    <lineage>
        <taxon>Bacteria</taxon>
        <taxon>Pseudomonadati</taxon>
        <taxon>Pseudomonadota</taxon>
        <taxon>Alphaproteobacteria</taxon>
        <taxon>Hyphomicrobiales</taxon>
        <taxon>Nitrobacteraceae</taxon>
        <taxon>Bradyrhizobium</taxon>
    </lineage>
</organism>
<name>A0A1M5KCE1_9BRAD</name>
<sequence length="62" mass="7052">MIRRYTGVDADGIAESDADHSMRCPGCGEWFDMRDLSQVLAHIHDAEVEIGMGQRPPERREH</sequence>
<evidence type="ECO:0000313" key="1">
    <source>
        <dbReference type="EMBL" id="SHG50290.1"/>
    </source>
</evidence>
<evidence type="ECO:0000313" key="2">
    <source>
        <dbReference type="Proteomes" id="UP000189796"/>
    </source>
</evidence>
<proteinExistence type="predicted"/>
<protein>
    <recommendedName>
        <fullName evidence="3">C2H2-type domain-containing protein</fullName>
    </recommendedName>
</protein>
<gene>
    <name evidence="1" type="ORF">SAMN05443248_1767</name>
</gene>
<reference evidence="1 2" key="1">
    <citation type="submission" date="2016-11" db="EMBL/GenBank/DDBJ databases">
        <authorList>
            <person name="Jaros S."/>
            <person name="Januszkiewicz K."/>
            <person name="Wedrychowicz H."/>
        </authorList>
    </citation>
    <scope>NUCLEOTIDE SEQUENCE [LARGE SCALE GENOMIC DNA]</scope>
    <source>
        <strain evidence="1 2">GAS138</strain>
    </source>
</reference>
<dbReference type="AlphaFoldDB" id="A0A1M5KCE1"/>
<dbReference type="OrthoDB" id="8101010at2"/>